<accession>A0A2N9FSF1</accession>
<organism evidence="1">
    <name type="scientific">Fagus sylvatica</name>
    <name type="common">Beechnut</name>
    <dbReference type="NCBI Taxonomy" id="28930"/>
    <lineage>
        <taxon>Eukaryota</taxon>
        <taxon>Viridiplantae</taxon>
        <taxon>Streptophyta</taxon>
        <taxon>Embryophyta</taxon>
        <taxon>Tracheophyta</taxon>
        <taxon>Spermatophyta</taxon>
        <taxon>Magnoliopsida</taxon>
        <taxon>eudicotyledons</taxon>
        <taxon>Gunneridae</taxon>
        <taxon>Pentapetalae</taxon>
        <taxon>rosids</taxon>
        <taxon>fabids</taxon>
        <taxon>Fagales</taxon>
        <taxon>Fagaceae</taxon>
        <taxon>Fagus</taxon>
    </lineage>
</organism>
<reference evidence="1" key="1">
    <citation type="submission" date="2018-02" db="EMBL/GenBank/DDBJ databases">
        <authorList>
            <person name="Cohen D.B."/>
            <person name="Kent A.D."/>
        </authorList>
    </citation>
    <scope>NUCLEOTIDE SEQUENCE</scope>
</reference>
<proteinExistence type="predicted"/>
<dbReference type="AlphaFoldDB" id="A0A2N9FSF1"/>
<dbReference type="PANTHER" id="PTHR33710">
    <property type="entry name" value="BNAC02G09200D PROTEIN"/>
    <property type="match status" value="1"/>
</dbReference>
<dbReference type="PANTHER" id="PTHR33710:SF62">
    <property type="entry name" value="DUF4283 DOMAIN PROTEIN"/>
    <property type="match status" value="1"/>
</dbReference>
<sequence length="280" mass="32619">MFELGAVDLGYVGARFTWCNKRWGRGSIKERLDRGIANVEWRTKFPRATVLHLGVLDHFHFEAMWAEDARCYDLRKWNKEVFGHVQARIVEFSRNIEKIQLEDPTKGNVMEEAKLQAGMNSWLSRNELTWRQKSRETWLKDGDRNSKFFHISTVVRRRRNSIDAIRGDDSEWIVKVLEIREFVVGKFQEMFTAEEIASNELEDIIAPSITVEENSLLCQVSTPIEIKNVLFGMQSMKSLDSNGLPPLFYKKYWKVVGHSVIKVVCNFFISGKMLKEVNHS</sequence>
<name>A0A2N9FSF1_FAGSY</name>
<gene>
    <name evidence="1" type="ORF">FSB_LOCUS17723</name>
</gene>
<protein>
    <submittedName>
        <fullName evidence="1">Uncharacterized protein</fullName>
    </submittedName>
</protein>
<dbReference type="EMBL" id="OIVN01001101">
    <property type="protein sequence ID" value="SPC89841.1"/>
    <property type="molecule type" value="Genomic_DNA"/>
</dbReference>
<evidence type="ECO:0000313" key="1">
    <source>
        <dbReference type="EMBL" id="SPC89841.1"/>
    </source>
</evidence>